<evidence type="ECO:0000256" key="1">
    <source>
        <dbReference type="ARBA" id="ARBA00006484"/>
    </source>
</evidence>
<comment type="similarity">
    <text evidence="1">Belongs to the short-chain dehydrogenases/reductases (SDR) family.</text>
</comment>
<evidence type="ECO:0000256" key="2">
    <source>
        <dbReference type="ARBA" id="ARBA00022857"/>
    </source>
</evidence>
<dbReference type="Pfam" id="PF00106">
    <property type="entry name" value="adh_short"/>
    <property type="match status" value="1"/>
</dbReference>
<dbReference type="Gene3D" id="3.40.50.720">
    <property type="entry name" value="NAD(P)-binding Rossmann-like Domain"/>
    <property type="match status" value="1"/>
</dbReference>
<protein>
    <submittedName>
        <fullName evidence="5">Uncharacterized protein</fullName>
    </submittedName>
</protein>
<comment type="caution">
    <text evidence="5">The sequence shown here is derived from an EMBL/GenBank/DDBJ whole genome shotgun (WGS) entry which is preliminary data.</text>
</comment>
<feature type="transmembrane region" description="Helical" evidence="4">
    <location>
        <begin position="330"/>
        <end position="352"/>
    </location>
</feature>
<accession>A0ABP9XX07</accession>
<dbReference type="Proteomes" id="UP001476247">
    <property type="component" value="Unassembled WGS sequence"/>
</dbReference>
<dbReference type="InterPro" id="IPR002347">
    <property type="entry name" value="SDR_fam"/>
</dbReference>
<keyword evidence="2" id="KW-0521">NADP</keyword>
<dbReference type="PANTHER" id="PTHR42901">
    <property type="entry name" value="ALCOHOL DEHYDROGENASE"/>
    <property type="match status" value="1"/>
</dbReference>
<keyword evidence="4" id="KW-1133">Transmembrane helix</keyword>
<evidence type="ECO:0000256" key="4">
    <source>
        <dbReference type="SAM" id="Phobius"/>
    </source>
</evidence>
<dbReference type="InterPro" id="IPR020904">
    <property type="entry name" value="Sc_DH/Rdtase_CS"/>
</dbReference>
<dbReference type="EMBL" id="BAABUJ010000011">
    <property type="protein sequence ID" value="GAA5798845.1"/>
    <property type="molecule type" value="Genomic_DNA"/>
</dbReference>
<dbReference type="InterPro" id="IPR010989">
    <property type="entry name" value="SNARE"/>
</dbReference>
<keyword evidence="4" id="KW-0472">Membrane</keyword>
<organism evidence="5 6">
    <name type="scientific">Helicostylum pulchrum</name>
    <dbReference type="NCBI Taxonomy" id="562976"/>
    <lineage>
        <taxon>Eukaryota</taxon>
        <taxon>Fungi</taxon>
        <taxon>Fungi incertae sedis</taxon>
        <taxon>Mucoromycota</taxon>
        <taxon>Mucoromycotina</taxon>
        <taxon>Mucoromycetes</taxon>
        <taxon>Mucorales</taxon>
        <taxon>Mucorineae</taxon>
        <taxon>Mucoraceae</taxon>
        <taxon>Helicostylum</taxon>
    </lineage>
</organism>
<evidence type="ECO:0000313" key="6">
    <source>
        <dbReference type="Proteomes" id="UP001476247"/>
    </source>
</evidence>
<dbReference type="Gene3D" id="1.20.58.70">
    <property type="match status" value="1"/>
</dbReference>
<proteinExistence type="inferred from homology"/>
<dbReference type="CDD" id="cd05233">
    <property type="entry name" value="SDR_c"/>
    <property type="match status" value="1"/>
</dbReference>
<reference evidence="5 6" key="1">
    <citation type="submission" date="2024-04" db="EMBL/GenBank/DDBJ databases">
        <title>genome sequences of Mucor flavus KT1a and Helicostylum pulchrum KT1b strains isolation_sourced from the surface of a dry-aged beef.</title>
        <authorList>
            <person name="Toyotome T."/>
            <person name="Hosono M."/>
            <person name="Torimaru M."/>
            <person name="Fukuda K."/>
            <person name="Mikami N."/>
        </authorList>
    </citation>
    <scope>NUCLEOTIDE SEQUENCE [LARGE SCALE GENOMIC DNA]</scope>
    <source>
        <strain evidence="5 6">KT1b</strain>
    </source>
</reference>
<evidence type="ECO:0000256" key="3">
    <source>
        <dbReference type="ARBA" id="ARBA00023002"/>
    </source>
</evidence>
<dbReference type="PANTHER" id="PTHR42901:SF1">
    <property type="entry name" value="ALCOHOL DEHYDROGENASE"/>
    <property type="match status" value="1"/>
</dbReference>
<name>A0ABP9XX07_9FUNG</name>
<keyword evidence="6" id="KW-1185">Reference proteome</keyword>
<dbReference type="PRINTS" id="PR00081">
    <property type="entry name" value="GDHRDH"/>
</dbReference>
<gene>
    <name evidence="5" type="ORF">HPULCUR_004251</name>
</gene>
<dbReference type="SUPFAM" id="SSF51735">
    <property type="entry name" value="NAD(P)-binding Rossmann-fold domains"/>
    <property type="match status" value="1"/>
</dbReference>
<dbReference type="InterPro" id="IPR036291">
    <property type="entry name" value="NAD(P)-bd_dom_sf"/>
</dbReference>
<dbReference type="SUPFAM" id="SSF47661">
    <property type="entry name" value="t-snare proteins"/>
    <property type="match status" value="1"/>
</dbReference>
<evidence type="ECO:0000313" key="5">
    <source>
        <dbReference type="EMBL" id="GAA5798845.1"/>
    </source>
</evidence>
<keyword evidence="4" id="KW-0812">Transmembrane</keyword>
<sequence>MHDIEKEPLTSPQEWVPDTPLEPALSIVTPSSQNSEILNVLYFKTFETIADNVIFNINECQEDIEVLKEAHKTLYQHTPNTNKIARKNRSTLTSQTIKLDDRLQYLRKSVMTLEPSKPKLSDLDLRNQKYKLILRSYKDLLEKYINITLEGQRYTAQLFERYIKTVNPHATPFDLERAIASTGEDSPSVFVQVLMQRGVRRNDKEVQHMMHIVQDMHGDLRQLALTFTKLSGMRNEVNILIERYRRRWPLVLKEGNVVYVIDDELNVLERTQVGNTIDFDDLLRRHTKTVTRTQDNINRGRFPGWTNLLSGTKFVFESLKYLVYMRSATYIFFWIGVLAVVPYLALVLYGAYGCPEQNLKNKYNAKWALVTGGSSGIGAAIVRKFASQDLNVVIVALDDVTLSKFKETIVAEFPKVEFRFVGCDLSEASGEIYLNAVKESTKDIDVQILCNNAGFITTGGYADIALKREMANFHTNVTAGLTLTHHFADEMLNKKLRGLITFTSSSAGFIPNPMSALYSSSKIFLTNFAASIAAELAEAKIDVLVIHPSPIDSNFYSNAGKMSALTSAQKFSSPPSVIADTICRNAGKIIVSDQGPITVVMKIFMTKVLDWNVFAEIMKLGLRFNGDYKAMKIERPTKKTN</sequence>
<dbReference type="PROSITE" id="PS00061">
    <property type="entry name" value="ADH_SHORT"/>
    <property type="match status" value="1"/>
</dbReference>
<keyword evidence="3" id="KW-0560">Oxidoreductase</keyword>